<dbReference type="InterPro" id="IPR036278">
    <property type="entry name" value="Sialidase_sf"/>
</dbReference>
<dbReference type="PANTHER" id="PTHR38792">
    <property type="entry name" value="BNR/ASP-BOX REPEAT DOMAIN PROTEIN (AFU_ORTHOLOGUE AFUA_7G06430)-RELATED"/>
    <property type="match status" value="1"/>
</dbReference>
<dbReference type="SUPFAM" id="SSF50939">
    <property type="entry name" value="Sialidases"/>
    <property type="match status" value="1"/>
</dbReference>
<dbReference type="PANTHER" id="PTHR38792:SF3">
    <property type="entry name" value="BNR_ASP-BOX REPEAT DOMAIN PROTEIN (AFU_ORTHOLOGUE AFUA_7G06430)-RELATED"/>
    <property type="match status" value="1"/>
</dbReference>
<proteinExistence type="predicted"/>
<feature type="chain" id="PRO_5045572058" evidence="1">
    <location>
        <begin position="22"/>
        <end position="420"/>
    </location>
</feature>
<dbReference type="Gene3D" id="2.120.10.10">
    <property type="match status" value="1"/>
</dbReference>
<keyword evidence="3" id="KW-1185">Reference proteome</keyword>
<keyword evidence="1" id="KW-0732">Signal</keyword>
<comment type="caution">
    <text evidence="2">The sequence shown here is derived from an EMBL/GenBank/DDBJ whole genome shotgun (WGS) entry which is preliminary data.</text>
</comment>
<name>A0ABV4R5F8_9ACTN</name>
<reference evidence="2 3" key="1">
    <citation type="submission" date="2023-11" db="EMBL/GenBank/DDBJ databases">
        <title>Actinomadura monticuli sp. nov., isolated from volcanic ash.</title>
        <authorList>
            <person name="Lee S.D."/>
            <person name="Yang H."/>
            <person name="Kim I.S."/>
        </authorList>
    </citation>
    <scope>NUCLEOTIDE SEQUENCE [LARGE SCALE GENOMIC DNA]</scope>
    <source>
        <strain evidence="2 3">DSM 45346</strain>
    </source>
</reference>
<evidence type="ECO:0000256" key="1">
    <source>
        <dbReference type="SAM" id="SignalP"/>
    </source>
</evidence>
<feature type="signal peptide" evidence="1">
    <location>
        <begin position="1"/>
        <end position="21"/>
    </location>
</feature>
<organism evidence="2 3">
    <name type="scientific">Actinomadura chokoriensis</name>
    <dbReference type="NCBI Taxonomy" id="454156"/>
    <lineage>
        <taxon>Bacteria</taxon>
        <taxon>Bacillati</taxon>
        <taxon>Actinomycetota</taxon>
        <taxon>Actinomycetes</taxon>
        <taxon>Streptosporangiales</taxon>
        <taxon>Thermomonosporaceae</taxon>
        <taxon>Actinomadura</taxon>
    </lineage>
</organism>
<dbReference type="PROSITE" id="PS51257">
    <property type="entry name" value="PROKAR_LIPOPROTEIN"/>
    <property type="match status" value="1"/>
</dbReference>
<evidence type="ECO:0000313" key="2">
    <source>
        <dbReference type="EMBL" id="MFA1558143.1"/>
    </source>
</evidence>
<evidence type="ECO:0000313" key="3">
    <source>
        <dbReference type="Proteomes" id="UP001569904"/>
    </source>
</evidence>
<accession>A0ABV4R5F8</accession>
<gene>
    <name evidence="2" type="ORF">SM436_31035</name>
</gene>
<sequence length="420" mass="44482">MRGRFTGILLVAGLALTGCMATGTSSKGDAARGGLVERPEATVFASLAERQVDRRQAMYPRLVELRDGRIVLSVMTASGDGVTDMARFYESADGGRTFRMLSEILDPAAAGGRGSCCGSLLELPRRLGAQPGGTLLWAGTAGMKNRAPGRRPGLRVWRSVDGGRRWSYLSSCALAAEGTSWDRGLWEPELAIDGLGRLVCYYSDETRPGHDQVIVEAASADGGATWGPGRVIVAPGRHDRPGMPVVRRLPDGTYFMVYEVCGPSASCRVYHRRSTDGWTWGDPAGRGTPARTADGHELYHAPTLTWAPGGGPRGTILLIGGIVRDAEGRLVRAASGATVFVNTADGEGSWREAPAPVRVPFPARPEHSDLVCANYSSSLLVMGDGRGLLEAATKRDDDGTCRAYIAASSWAPAPSAPKTG</sequence>
<dbReference type="CDD" id="cd15482">
    <property type="entry name" value="Sialidase_non-viral"/>
    <property type="match status" value="1"/>
</dbReference>
<dbReference type="Proteomes" id="UP001569904">
    <property type="component" value="Unassembled WGS sequence"/>
</dbReference>
<dbReference type="EMBL" id="JAXCEH010000027">
    <property type="protein sequence ID" value="MFA1558143.1"/>
    <property type="molecule type" value="Genomic_DNA"/>
</dbReference>
<protein>
    <submittedName>
        <fullName evidence="2">Exo-alpha-sialidase</fullName>
    </submittedName>
</protein>
<dbReference type="RefSeq" id="WP_371945048.1">
    <property type="nucleotide sequence ID" value="NZ_JAXCEH010000027.1"/>
</dbReference>